<keyword evidence="4" id="KW-1185">Reference proteome</keyword>
<feature type="chain" id="PRO_5003241888" evidence="2">
    <location>
        <begin position="21"/>
        <end position="224"/>
    </location>
</feature>
<proteinExistence type="predicted"/>
<sequence length="224" mass="24832">MKAVFYYLSSLLVFAASVMPNTSLRDTETLQDSSASAQSSLQMGTMSMTDKDSSMMSSSSEDGQQVTNIGDKSDEVSDTSELPGFNLSLFPTASIFGANPMFQKLQESLRVIRDQLNTLWSLNEDSYPSFDIPDNYVNSTSYSKLVNGTLVTVNETIYKDGIQSFYHTKAISIYPDNDTDSTLHKQHVITHEKETRIDNSAMRDSGNSAEEVDIEIENSTEIHA</sequence>
<dbReference type="OrthoDB" id="6346805at2759"/>
<evidence type="ECO:0000313" key="4">
    <source>
        <dbReference type="Proteomes" id="UP000000305"/>
    </source>
</evidence>
<feature type="compositionally biased region" description="Low complexity" evidence="1">
    <location>
        <begin position="48"/>
        <end position="60"/>
    </location>
</feature>
<dbReference type="AlphaFoldDB" id="E9HMQ1"/>
<evidence type="ECO:0000256" key="2">
    <source>
        <dbReference type="SAM" id="SignalP"/>
    </source>
</evidence>
<dbReference type="Proteomes" id="UP000000305">
    <property type="component" value="Unassembled WGS sequence"/>
</dbReference>
<evidence type="ECO:0000313" key="3">
    <source>
        <dbReference type="EMBL" id="EFX66962.1"/>
    </source>
</evidence>
<feature type="signal peptide" evidence="2">
    <location>
        <begin position="1"/>
        <end position="20"/>
    </location>
</feature>
<dbReference type="KEGG" id="dpx:DAPPUDRAFT_302249"/>
<feature type="region of interest" description="Disordered" evidence="1">
    <location>
        <begin position="48"/>
        <end position="79"/>
    </location>
</feature>
<dbReference type="EMBL" id="GL732689">
    <property type="protein sequence ID" value="EFX66962.1"/>
    <property type="molecule type" value="Genomic_DNA"/>
</dbReference>
<organism evidence="3 4">
    <name type="scientific">Daphnia pulex</name>
    <name type="common">Water flea</name>
    <dbReference type="NCBI Taxonomy" id="6669"/>
    <lineage>
        <taxon>Eukaryota</taxon>
        <taxon>Metazoa</taxon>
        <taxon>Ecdysozoa</taxon>
        <taxon>Arthropoda</taxon>
        <taxon>Crustacea</taxon>
        <taxon>Branchiopoda</taxon>
        <taxon>Diplostraca</taxon>
        <taxon>Cladocera</taxon>
        <taxon>Anomopoda</taxon>
        <taxon>Daphniidae</taxon>
        <taxon>Daphnia</taxon>
    </lineage>
</organism>
<keyword evidence="2" id="KW-0732">Signal</keyword>
<name>E9HMQ1_DAPPU</name>
<evidence type="ECO:0000256" key="1">
    <source>
        <dbReference type="SAM" id="MobiDB-lite"/>
    </source>
</evidence>
<feature type="compositionally biased region" description="Polar residues" evidence="1">
    <location>
        <begin position="61"/>
        <end position="70"/>
    </location>
</feature>
<accession>E9HMQ1</accession>
<protein>
    <submittedName>
        <fullName evidence="3">Uncharacterized protein</fullName>
    </submittedName>
</protein>
<reference evidence="3 4" key="1">
    <citation type="journal article" date="2011" name="Science">
        <title>The ecoresponsive genome of Daphnia pulex.</title>
        <authorList>
            <person name="Colbourne J.K."/>
            <person name="Pfrender M.E."/>
            <person name="Gilbert D."/>
            <person name="Thomas W.K."/>
            <person name="Tucker A."/>
            <person name="Oakley T.H."/>
            <person name="Tokishita S."/>
            <person name="Aerts A."/>
            <person name="Arnold G.J."/>
            <person name="Basu M.K."/>
            <person name="Bauer D.J."/>
            <person name="Caceres C.E."/>
            <person name="Carmel L."/>
            <person name="Casola C."/>
            <person name="Choi J.H."/>
            <person name="Detter J.C."/>
            <person name="Dong Q."/>
            <person name="Dusheyko S."/>
            <person name="Eads B.D."/>
            <person name="Frohlich T."/>
            <person name="Geiler-Samerotte K.A."/>
            <person name="Gerlach D."/>
            <person name="Hatcher P."/>
            <person name="Jogdeo S."/>
            <person name="Krijgsveld J."/>
            <person name="Kriventseva E.V."/>
            <person name="Kultz D."/>
            <person name="Laforsch C."/>
            <person name="Lindquist E."/>
            <person name="Lopez J."/>
            <person name="Manak J.R."/>
            <person name="Muller J."/>
            <person name="Pangilinan J."/>
            <person name="Patwardhan R.P."/>
            <person name="Pitluck S."/>
            <person name="Pritham E.J."/>
            <person name="Rechtsteiner A."/>
            <person name="Rho M."/>
            <person name="Rogozin I.B."/>
            <person name="Sakarya O."/>
            <person name="Salamov A."/>
            <person name="Schaack S."/>
            <person name="Shapiro H."/>
            <person name="Shiga Y."/>
            <person name="Skalitzky C."/>
            <person name="Smith Z."/>
            <person name="Souvorov A."/>
            <person name="Sung W."/>
            <person name="Tang Z."/>
            <person name="Tsuchiya D."/>
            <person name="Tu H."/>
            <person name="Vos H."/>
            <person name="Wang M."/>
            <person name="Wolf Y.I."/>
            <person name="Yamagata H."/>
            <person name="Yamada T."/>
            <person name="Ye Y."/>
            <person name="Shaw J.R."/>
            <person name="Andrews J."/>
            <person name="Crease T.J."/>
            <person name="Tang H."/>
            <person name="Lucas S.M."/>
            <person name="Robertson H.M."/>
            <person name="Bork P."/>
            <person name="Koonin E.V."/>
            <person name="Zdobnov E.M."/>
            <person name="Grigoriev I.V."/>
            <person name="Lynch M."/>
            <person name="Boore J.L."/>
        </authorList>
    </citation>
    <scope>NUCLEOTIDE SEQUENCE [LARGE SCALE GENOMIC DNA]</scope>
</reference>
<dbReference type="InParanoid" id="E9HMQ1"/>
<gene>
    <name evidence="3" type="ORF">DAPPUDRAFT_302249</name>
</gene>
<dbReference type="HOGENOM" id="CLU_1236161_0_0_1"/>